<dbReference type="EMBL" id="JAEAOA010000699">
    <property type="protein sequence ID" value="KAK3609065.1"/>
    <property type="molecule type" value="Genomic_DNA"/>
</dbReference>
<evidence type="ECO:0000313" key="2">
    <source>
        <dbReference type="EMBL" id="KAK3609065.1"/>
    </source>
</evidence>
<feature type="region of interest" description="Disordered" evidence="1">
    <location>
        <begin position="1"/>
        <end position="25"/>
    </location>
</feature>
<accession>A0AAE0TER5</accession>
<sequence length="119" mass="13529">MAPPNGQYCSPSVVIPSKREEKTNCQESLKTNGTCKKSKRVSFSDRTDYFTIEARDENIPKVEHFPIGSDIFGRVMQEIQSHLIQETQVTKENYDIGKPDVHITEPEGKTKNKGLFLEL</sequence>
<protein>
    <submittedName>
        <fullName evidence="2">Uncharacterized protein</fullName>
    </submittedName>
</protein>
<proteinExistence type="predicted"/>
<comment type="caution">
    <text evidence="2">The sequence shown here is derived from an EMBL/GenBank/DDBJ whole genome shotgun (WGS) entry which is preliminary data.</text>
</comment>
<reference evidence="2" key="3">
    <citation type="submission" date="2023-05" db="EMBL/GenBank/DDBJ databases">
        <authorList>
            <person name="Smith C.H."/>
        </authorList>
    </citation>
    <scope>NUCLEOTIDE SEQUENCE</scope>
    <source>
        <strain evidence="2">CHS0354</strain>
        <tissue evidence="2">Mantle</tissue>
    </source>
</reference>
<reference evidence="2" key="1">
    <citation type="journal article" date="2021" name="Genome Biol. Evol.">
        <title>A High-Quality Reference Genome for a Parasitic Bivalve with Doubly Uniparental Inheritance (Bivalvia: Unionida).</title>
        <authorList>
            <person name="Smith C.H."/>
        </authorList>
    </citation>
    <scope>NUCLEOTIDE SEQUENCE</scope>
    <source>
        <strain evidence="2">CHS0354</strain>
    </source>
</reference>
<organism evidence="2 3">
    <name type="scientific">Potamilus streckersoni</name>
    <dbReference type="NCBI Taxonomy" id="2493646"/>
    <lineage>
        <taxon>Eukaryota</taxon>
        <taxon>Metazoa</taxon>
        <taxon>Spiralia</taxon>
        <taxon>Lophotrochozoa</taxon>
        <taxon>Mollusca</taxon>
        <taxon>Bivalvia</taxon>
        <taxon>Autobranchia</taxon>
        <taxon>Heteroconchia</taxon>
        <taxon>Palaeoheterodonta</taxon>
        <taxon>Unionida</taxon>
        <taxon>Unionoidea</taxon>
        <taxon>Unionidae</taxon>
        <taxon>Ambleminae</taxon>
        <taxon>Lampsilini</taxon>
        <taxon>Potamilus</taxon>
    </lineage>
</organism>
<gene>
    <name evidence="2" type="ORF">CHS0354_011331</name>
</gene>
<evidence type="ECO:0000313" key="3">
    <source>
        <dbReference type="Proteomes" id="UP001195483"/>
    </source>
</evidence>
<name>A0AAE0TER5_9BIVA</name>
<dbReference type="AlphaFoldDB" id="A0AAE0TER5"/>
<evidence type="ECO:0000256" key="1">
    <source>
        <dbReference type="SAM" id="MobiDB-lite"/>
    </source>
</evidence>
<dbReference type="Proteomes" id="UP001195483">
    <property type="component" value="Unassembled WGS sequence"/>
</dbReference>
<keyword evidence="3" id="KW-1185">Reference proteome</keyword>
<reference evidence="2" key="2">
    <citation type="journal article" date="2021" name="Genome Biol. Evol.">
        <title>Developing a high-quality reference genome for a parasitic bivalve with doubly uniparental inheritance (Bivalvia: Unionida).</title>
        <authorList>
            <person name="Smith C.H."/>
        </authorList>
    </citation>
    <scope>NUCLEOTIDE SEQUENCE</scope>
    <source>
        <strain evidence="2">CHS0354</strain>
        <tissue evidence="2">Mantle</tissue>
    </source>
</reference>